<evidence type="ECO:0000256" key="1">
    <source>
        <dbReference type="ARBA" id="ARBA00022801"/>
    </source>
</evidence>
<organism evidence="7 8">
    <name type="scientific">Oryctes borbonicus</name>
    <dbReference type="NCBI Taxonomy" id="1629725"/>
    <lineage>
        <taxon>Eukaryota</taxon>
        <taxon>Metazoa</taxon>
        <taxon>Ecdysozoa</taxon>
        <taxon>Arthropoda</taxon>
        <taxon>Hexapoda</taxon>
        <taxon>Insecta</taxon>
        <taxon>Pterygota</taxon>
        <taxon>Neoptera</taxon>
        <taxon>Endopterygota</taxon>
        <taxon>Coleoptera</taxon>
        <taxon>Polyphaga</taxon>
        <taxon>Scarabaeiformia</taxon>
        <taxon>Scarabaeidae</taxon>
        <taxon>Dynastinae</taxon>
        <taxon>Oryctes</taxon>
    </lineage>
</organism>
<gene>
    <name evidence="7" type="ORF">AMK59_230</name>
</gene>
<sequence>MSFSKNVVHCRRCLATTIRPYSGGSNTVESTTKMNARAMPAVQWRVLAQVKDFLSKLSNDSNFQNVLNKEFARILQKIQPSVYGTEIARNFKQTADVEPKKSEVKTVDLENSSNESNNSNTEVTTQVIPKTEGGINFPKVLNGLGISFTNKDPPKEVVPKWKADNLVISQSGMSSRTRHVIFSIAQAETIESKLHRVEGLTNHIKQYPEAKNNAVKGGAIRLLLRVRHRTKELHVQAAISEALTILGYSNPLPGRGIRILSIDGGGIRGILVLEMLKKLEEITGKRVHEMFDFICGVSTGAILACSLGILQKDLDQIQKNYKKLSTQVFTQSTIKGTSSLVWSHSYYDTALWEKLLKMELGEETLIRTSRNKNTPKVAAVSAVVNHERVSAYIFRNYSLPWRVQSQYMGSNEHQIWQAARASAAAPTYFEEYKLGNLLHQDGGILVNNPTAVAIHEAKLLWPDSPIQCIVSFGTGRTVPTHLASDNTNMQAANVSSWKNKFMKILDSATDTEAVNTMLNDLLPSNVYYRFNPYLTEMLSMVEIDPFKLEQLEKDAIMYLRRNEDKFQRAAKTLLEKRTSTQKVMDWVHLQKELLGVNGK</sequence>
<evidence type="ECO:0000256" key="2">
    <source>
        <dbReference type="ARBA" id="ARBA00022963"/>
    </source>
</evidence>
<feature type="active site" description="Proton acceptor" evidence="4">
    <location>
        <position position="441"/>
    </location>
</feature>
<keyword evidence="8" id="KW-1185">Reference proteome</keyword>
<dbReference type="EMBL" id="LJIG01001187">
    <property type="protein sequence ID" value="KRT85753.1"/>
    <property type="molecule type" value="Genomic_DNA"/>
</dbReference>
<dbReference type="GO" id="GO:0016020">
    <property type="term" value="C:membrane"/>
    <property type="evidence" value="ECO:0007669"/>
    <property type="project" value="TreeGrafter"/>
</dbReference>
<comment type="caution">
    <text evidence="7">The sequence shown here is derived from an EMBL/GenBank/DDBJ whole genome shotgun (WGS) entry which is preliminary data.</text>
</comment>
<evidence type="ECO:0000259" key="6">
    <source>
        <dbReference type="PROSITE" id="PS51635"/>
    </source>
</evidence>
<dbReference type="PANTHER" id="PTHR24185:SF1">
    <property type="entry name" value="CALCIUM-INDEPENDENT PHOSPHOLIPASE A2-GAMMA"/>
    <property type="match status" value="1"/>
</dbReference>
<feature type="compositionally biased region" description="Low complexity" evidence="5">
    <location>
        <begin position="110"/>
        <end position="120"/>
    </location>
</feature>
<dbReference type="PROSITE" id="PS51635">
    <property type="entry name" value="PNPLA"/>
    <property type="match status" value="1"/>
</dbReference>
<keyword evidence="1 4" id="KW-0378">Hydrolase</keyword>
<dbReference type="GO" id="GO:0047499">
    <property type="term" value="F:calcium-independent phospholipase A2 activity"/>
    <property type="evidence" value="ECO:0007669"/>
    <property type="project" value="TreeGrafter"/>
</dbReference>
<dbReference type="GO" id="GO:0019369">
    <property type="term" value="P:arachidonate metabolic process"/>
    <property type="evidence" value="ECO:0007669"/>
    <property type="project" value="TreeGrafter"/>
</dbReference>
<dbReference type="InterPro" id="IPR016035">
    <property type="entry name" value="Acyl_Trfase/lysoPLipase"/>
</dbReference>
<reference evidence="7 8" key="1">
    <citation type="submission" date="2015-09" db="EMBL/GenBank/DDBJ databases">
        <title>Draft genome of the scarab beetle Oryctes borbonicus.</title>
        <authorList>
            <person name="Meyer J.M."/>
            <person name="Markov G.V."/>
            <person name="Baskaran P."/>
            <person name="Herrmann M."/>
            <person name="Sommer R.J."/>
            <person name="Roedelsperger C."/>
        </authorList>
    </citation>
    <scope>NUCLEOTIDE SEQUENCE [LARGE SCALE GENOMIC DNA]</scope>
    <source>
        <strain evidence="7">OB123</strain>
        <tissue evidence="7">Whole animal</tissue>
    </source>
</reference>
<dbReference type="GO" id="GO:0016042">
    <property type="term" value="P:lipid catabolic process"/>
    <property type="evidence" value="ECO:0007669"/>
    <property type="project" value="UniProtKB-UniRule"/>
</dbReference>
<protein>
    <recommendedName>
        <fullName evidence="6">PNPLA domain-containing protein</fullName>
    </recommendedName>
</protein>
<keyword evidence="2 4" id="KW-0442">Lipid degradation</keyword>
<dbReference type="InterPro" id="IPR002641">
    <property type="entry name" value="PNPLA_dom"/>
</dbReference>
<keyword evidence="3 4" id="KW-0443">Lipid metabolism</keyword>
<feature type="active site" description="Nucleophile" evidence="4">
    <location>
        <position position="298"/>
    </location>
</feature>
<dbReference type="Pfam" id="PF01734">
    <property type="entry name" value="Patatin"/>
    <property type="match status" value="1"/>
</dbReference>
<dbReference type="CDD" id="cd07211">
    <property type="entry name" value="Pat_PNPLA8"/>
    <property type="match status" value="1"/>
</dbReference>
<feature type="region of interest" description="Disordered" evidence="5">
    <location>
        <begin position="101"/>
        <end position="124"/>
    </location>
</feature>
<dbReference type="Proteomes" id="UP000051574">
    <property type="component" value="Unassembled WGS sequence"/>
</dbReference>
<evidence type="ECO:0000256" key="4">
    <source>
        <dbReference type="PROSITE-ProRule" id="PRU01161"/>
    </source>
</evidence>
<feature type="domain" description="PNPLA" evidence="6">
    <location>
        <begin position="260"/>
        <end position="454"/>
    </location>
</feature>
<dbReference type="OrthoDB" id="630895at2759"/>
<feature type="short sequence motif" description="GXSXG" evidence="4">
    <location>
        <begin position="296"/>
        <end position="300"/>
    </location>
</feature>
<evidence type="ECO:0000313" key="7">
    <source>
        <dbReference type="EMBL" id="KRT85753.1"/>
    </source>
</evidence>
<dbReference type="Gene3D" id="3.40.1090.10">
    <property type="entry name" value="Cytosolic phospholipase A2 catalytic domain"/>
    <property type="match status" value="1"/>
</dbReference>
<evidence type="ECO:0000256" key="3">
    <source>
        <dbReference type="ARBA" id="ARBA00023098"/>
    </source>
</evidence>
<evidence type="ECO:0000313" key="8">
    <source>
        <dbReference type="Proteomes" id="UP000051574"/>
    </source>
</evidence>
<dbReference type="AlphaFoldDB" id="A0A0T6BEM6"/>
<proteinExistence type="predicted"/>
<dbReference type="PANTHER" id="PTHR24185">
    <property type="entry name" value="CALCIUM-INDEPENDENT PHOSPHOLIPASE A2-GAMMA"/>
    <property type="match status" value="1"/>
</dbReference>
<dbReference type="InterPro" id="IPR045217">
    <property type="entry name" value="PNPLA8-like"/>
</dbReference>
<feature type="short sequence motif" description="DGA/G" evidence="4">
    <location>
        <begin position="441"/>
        <end position="443"/>
    </location>
</feature>
<feature type="short sequence motif" description="GXGXXG" evidence="4">
    <location>
        <begin position="264"/>
        <end position="269"/>
    </location>
</feature>
<dbReference type="SUPFAM" id="SSF52151">
    <property type="entry name" value="FabD/lysophospholipase-like"/>
    <property type="match status" value="1"/>
</dbReference>
<accession>A0A0T6BEM6</accession>
<name>A0A0T6BEM6_9SCAR</name>
<evidence type="ECO:0000256" key="5">
    <source>
        <dbReference type="SAM" id="MobiDB-lite"/>
    </source>
</evidence>